<proteinExistence type="predicted"/>
<dbReference type="GeneID" id="37020835"/>
<dbReference type="OrthoDB" id="3362485at2759"/>
<feature type="compositionally biased region" description="Basic and acidic residues" evidence="1">
    <location>
        <begin position="93"/>
        <end position="104"/>
    </location>
</feature>
<evidence type="ECO:0000256" key="1">
    <source>
        <dbReference type="SAM" id="MobiDB-lite"/>
    </source>
</evidence>
<evidence type="ECO:0000313" key="3">
    <source>
        <dbReference type="Proteomes" id="UP000245771"/>
    </source>
</evidence>
<reference evidence="2 3" key="1">
    <citation type="journal article" date="2018" name="Mol. Biol. Evol.">
        <title>Broad Genomic Sampling Reveals a Smut Pathogenic Ancestry of the Fungal Clade Ustilaginomycotina.</title>
        <authorList>
            <person name="Kijpornyongpan T."/>
            <person name="Mondo S.J."/>
            <person name="Barry K."/>
            <person name="Sandor L."/>
            <person name="Lee J."/>
            <person name="Lipzen A."/>
            <person name="Pangilinan J."/>
            <person name="LaButti K."/>
            <person name="Hainaut M."/>
            <person name="Henrissat B."/>
            <person name="Grigoriev I.V."/>
            <person name="Spatafora J.W."/>
            <person name="Aime M.C."/>
        </authorList>
    </citation>
    <scope>NUCLEOTIDE SEQUENCE [LARGE SCALE GENOMIC DNA]</scope>
    <source>
        <strain evidence="2 3">MCA 3882</strain>
    </source>
</reference>
<feature type="region of interest" description="Disordered" evidence="1">
    <location>
        <begin position="75"/>
        <end position="109"/>
    </location>
</feature>
<feature type="region of interest" description="Disordered" evidence="1">
    <location>
        <begin position="285"/>
        <end position="314"/>
    </location>
</feature>
<dbReference type="Gene3D" id="3.40.50.11960">
    <property type="match status" value="1"/>
</dbReference>
<dbReference type="Pfam" id="PF10199">
    <property type="entry name" value="Adaptin_binding"/>
    <property type="match status" value="1"/>
</dbReference>
<dbReference type="PANTHER" id="PTHR14659">
    <property type="entry name" value="ALPHA- AND GAMMA-ADAPTIN-BINDING PROTEIN P34"/>
    <property type="match status" value="1"/>
</dbReference>
<dbReference type="InterPro" id="IPR019341">
    <property type="entry name" value="Alpha/Gamma-adaptin-bd_p34"/>
</dbReference>
<dbReference type="EMBL" id="KZ819604">
    <property type="protein sequence ID" value="PWN33469.1"/>
    <property type="molecule type" value="Genomic_DNA"/>
</dbReference>
<evidence type="ECO:0000313" key="2">
    <source>
        <dbReference type="EMBL" id="PWN33469.1"/>
    </source>
</evidence>
<dbReference type="Proteomes" id="UP000245771">
    <property type="component" value="Unassembled WGS sequence"/>
</dbReference>
<dbReference type="RefSeq" id="XP_025353771.1">
    <property type="nucleotide sequence ID" value="XM_025499054.1"/>
</dbReference>
<organism evidence="2 3">
    <name type="scientific">Meira miltonrushii</name>
    <dbReference type="NCBI Taxonomy" id="1280837"/>
    <lineage>
        <taxon>Eukaryota</taxon>
        <taxon>Fungi</taxon>
        <taxon>Dikarya</taxon>
        <taxon>Basidiomycota</taxon>
        <taxon>Ustilaginomycotina</taxon>
        <taxon>Exobasidiomycetes</taxon>
        <taxon>Exobasidiales</taxon>
        <taxon>Brachybasidiaceae</taxon>
        <taxon>Meira</taxon>
    </lineage>
</organism>
<keyword evidence="3" id="KW-1185">Reference proteome</keyword>
<protein>
    <submittedName>
        <fullName evidence="2">Uncharacterized protein</fullName>
    </submittedName>
</protein>
<dbReference type="PROSITE" id="PS51257">
    <property type="entry name" value="PROKAR_LIPOPROTEIN"/>
    <property type="match status" value="1"/>
</dbReference>
<dbReference type="InParanoid" id="A0A316V775"/>
<feature type="region of interest" description="Disordered" evidence="1">
    <location>
        <begin position="122"/>
        <end position="146"/>
    </location>
</feature>
<sequence length="541" mass="59155">MTQRRKDSQILVIPATSAQACVSQAQRIVHLIIDEDKGNSPSQQDIESIPWHISNRYYDVDVHFRISQNEALRPTRSIGSSSKSRLAPRQARLKPEHSDKQAKEDNDDALNQKARDVFAALELGPPPASRDAIASASLPDTDTESMDNMREEVRDVQAVMVIVDRDQSLAEHRKLIDRLNSEKDDIPLLSGFDLAISLIVALPSPLNDASGPTSFTGISHSAEVEDLYAGEGWEYVDLAKIVSDDYDNMLAADEGDEETSSLSEHEDDEKHGIERLREALMTHAWPGLERKQDRKHATTSIQPGGLPALNGETGDHLSKTLESLRLDLDAIDEAGMTQPTEKDEELARLFMARIQAAQEAGIGSSVQQNGANPTLAGDRSIADMQTALEDFLESNEPGLFSTQSRQNSSHIDEAWAVNGTQANSSSQQEAFDDDFTEFVQADATHSANCVGTNALDSLDEDDLGFIGDADDAFLLRALSEQEKSRGGNNGQSHAADSAGLNIDFESTLQAVLAQAERVRAIPDHDRRREEAAKVALALLDQ</sequence>
<dbReference type="PANTHER" id="PTHR14659:SF1">
    <property type="entry name" value="ALPHA- AND GAMMA-ADAPTIN-BINDING PROTEIN P34"/>
    <property type="match status" value="1"/>
</dbReference>
<accession>A0A316V775</accession>
<dbReference type="AlphaFoldDB" id="A0A316V775"/>
<gene>
    <name evidence="2" type="ORF">FA14DRAFT_161302</name>
</gene>
<name>A0A316V775_9BASI</name>